<gene>
    <name evidence="1" type="ORF">C1631_004395</name>
</gene>
<dbReference type="AlphaFoldDB" id="A0A316XDF2"/>
<proteinExistence type="predicted"/>
<accession>A0A316XDF2</accession>
<dbReference type="InterPro" id="IPR010133">
    <property type="entry name" value="Bacteriocin_signal_seq"/>
</dbReference>
<dbReference type="OrthoDB" id="1190610at2"/>
<dbReference type="NCBIfam" id="TIGR01847">
    <property type="entry name" value="bacteriocin_sig"/>
    <property type="match status" value="1"/>
</dbReference>
<evidence type="ECO:0008006" key="3">
    <source>
        <dbReference type="Google" id="ProtNLM"/>
    </source>
</evidence>
<evidence type="ECO:0000313" key="1">
    <source>
        <dbReference type="EMBL" id="PWN71862.1"/>
    </source>
</evidence>
<keyword evidence="2" id="KW-1185">Reference proteome</keyword>
<protein>
    <recommendedName>
        <fullName evidence="3">Bacteriocin</fullName>
    </recommendedName>
</protein>
<sequence length="56" mass="6163">MKNQNLAKGKKLSKKDLKSITGGLISCVDLTTGRCYITGTICAERQCRFVPEPHLP</sequence>
<reference evidence="1 2" key="1">
    <citation type="submission" date="2018-04" db="EMBL/GenBank/DDBJ databases">
        <title>Draft Genome Sequence of Phosphate-Solubilizing Chryseobacterium sp. ISE14 that is a Biocontrol and Plant Growth-Promoting Rhizobacterium Isolated from Cucumber.</title>
        <authorList>
            <person name="Jeong J.-J."/>
            <person name="Sang M.K."/>
            <person name="Choi I.-G."/>
            <person name="Kim K.D."/>
        </authorList>
    </citation>
    <scope>NUCLEOTIDE SEQUENCE [LARGE SCALE GENOMIC DNA]</scope>
    <source>
        <strain evidence="1 2">ISE14</strain>
    </source>
</reference>
<dbReference type="Proteomes" id="UP000236594">
    <property type="component" value="Unassembled WGS sequence"/>
</dbReference>
<organism evidence="1 2">
    <name type="scientific">Chryseobacterium phosphatilyticum</name>
    <dbReference type="NCBI Taxonomy" id="475075"/>
    <lineage>
        <taxon>Bacteria</taxon>
        <taxon>Pseudomonadati</taxon>
        <taxon>Bacteroidota</taxon>
        <taxon>Flavobacteriia</taxon>
        <taxon>Flavobacteriales</taxon>
        <taxon>Weeksellaceae</taxon>
        <taxon>Chryseobacterium group</taxon>
        <taxon>Chryseobacterium</taxon>
    </lineage>
</organism>
<dbReference type="EMBL" id="PPED02000001">
    <property type="protein sequence ID" value="PWN71862.1"/>
    <property type="molecule type" value="Genomic_DNA"/>
</dbReference>
<evidence type="ECO:0000313" key="2">
    <source>
        <dbReference type="Proteomes" id="UP000236594"/>
    </source>
</evidence>
<comment type="caution">
    <text evidence="1">The sequence shown here is derived from an EMBL/GenBank/DDBJ whole genome shotgun (WGS) entry which is preliminary data.</text>
</comment>
<name>A0A316XDF2_9FLAO</name>